<organism evidence="2">
    <name type="scientific">Rhizophora mucronata</name>
    <name type="common">Asiatic mangrove</name>
    <dbReference type="NCBI Taxonomy" id="61149"/>
    <lineage>
        <taxon>Eukaryota</taxon>
        <taxon>Viridiplantae</taxon>
        <taxon>Streptophyta</taxon>
        <taxon>Embryophyta</taxon>
        <taxon>Tracheophyta</taxon>
        <taxon>Spermatophyta</taxon>
        <taxon>Magnoliopsida</taxon>
        <taxon>eudicotyledons</taxon>
        <taxon>Gunneridae</taxon>
        <taxon>Pentapetalae</taxon>
        <taxon>rosids</taxon>
        <taxon>fabids</taxon>
        <taxon>Malpighiales</taxon>
        <taxon>Rhizophoraceae</taxon>
        <taxon>Rhizophora</taxon>
    </lineage>
</organism>
<name>A0A2P2R1K1_RHIMU</name>
<dbReference type="AlphaFoldDB" id="A0A2P2R1K1"/>
<evidence type="ECO:0000256" key="1">
    <source>
        <dbReference type="SAM" id="SignalP"/>
    </source>
</evidence>
<accession>A0A2P2R1K1</accession>
<evidence type="ECO:0000313" key="2">
    <source>
        <dbReference type="EMBL" id="MBX73125.1"/>
    </source>
</evidence>
<sequence length="66" mass="7743">MMMLALLLKTHLVKMYCKLEAPKKTKGLQVICTKTVKKKVRMMIWEKGCQPRMMLTVPRLSQINSY</sequence>
<protein>
    <submittedName>
        <fullName evidence="2">Uncharacterized protein</fullName>
    </submittedName>
</protein>
<proteinExistence type="predicted"/>
<feature type="chain" id="PRO_5015163387" evidence="1">
    <location>
        <begin position="16"/>
        <end position="66"/>
    </location>
</feature>
<reference evidence="2" key="1">
    <citation type="submission" date="2018-02" db="EMBL/GenBank/DDBJ databases">
        <title>Rhizophora mucronata_Transcriptome.</title>
        <authorList>
            <person name="Meera S.P."/>
            <person name="Sreeshan A."/>
            <person name="Augustine A."/>
        </authorList>
    </citation>
    <scope>NUCLEOTIDE SEQUENCE</scope>
    <source>
        <tissue evidence="2">Leaf</tissue>
    </source>
</reference>
<feature type="signal peptide" evidence="1">
    <location>
        <begin position="1"/>
        <end position="15"/>
    </location>
</feature>
<keyword evidence="1" id="KW-0732">Signal</keyword>
<dbReference type="EMBL" id="GGEC01092641">
    <property type="protein sequence ID" value="MBX73125.1"/>
    <property type="molecule type" value="Transcribed_RNA"/>
</dbReference>